<keyword evidence="2" id="KW-1185">Reference proteome</keyword>
<evidence type="ECO:0000313" key="2">
    <source>
        <dbReference type="Proteomes" id="UP000245207"/>
    </source>
</evidence>
<reference evidence="1 2" key="1">
    <citation type="journal article" date="2018" name="Mol. Plant">
        <title>The genome of Artemisia annua provides insight into the evolution of Asteraceae family and artemisinin biosynthesis.</title>
        <authorList>
            <person name="Shen Q."/>
            <person name="Zhang L."/>
            <person name="Liao Z."/>
            <person name="Wang S."/>
            <person name="Yan T."/>
            <person name="Shi P."/>
            <person name="Liu M."/>
            <person name="Fu X."/>
            <person name="Pan Q."/>
            <person name="Wang Y."/>
            <person name="Lv Z."/>
            <person name="Lu X."/>
            <person name="Zhang F."/>
            <person name="Jiang W."/>
            <person name="Ma Y."/>
            <person name="Chen M."/>
            <person name="Hao X."/>
            <person name="Li L."/>
            <person name="Tang Y."/>
            <person name="Lv G."/>
            <person name="Zhou Y."/>
            <person name="Sun X."/>
            <person name="Brodelius P.E."/>
            <person name="Rose J.K.C."/>
            <person name="Tang K."/>
        </authorList>
    </citation>
    <scope>NUCLEOTIDE SEQUENCE [LARGE SCALE GENOMIC DNA]</scope>
    <source>
        <strain evidence="2">cv. Huhao1</strain>
        <tissue evidence="1">Leaf</tissue>
    </source>
</reference>
<organism evidence="1 2">
    <name type="scientific">Artemisia annua</name>
    <name type="common">Sweet wormwood</name>
    <dbReference type="NCBI Taxonomy" id="35608"/>
    <lineage>
        <taxon>Eukaryota</taxon>
        <taxon>Viridiplantae</taxon>
        <taxon>Streptophyta</taxon>
        <taxon>Embryophyta</taxon>
        <taxon>Tracheophyta</taxon>
        <taxon>Spermatophyta</taxon>
        <taxon>Magnoliopsida</taxon>
        <taxon>eudicotyledons</taxon>
        <taxon>Gunneridae</taxon>
        <taxon>Pentapetalae</taxon>
        <taxon>asterids</taxon>
        <taxon>campanulids</taxon>
        <taxon>Asterales</taxon>
        <taxon>Asteraceae</taxon>
        <taxon>Asteroideae</taxon>
        <taxon>Anthemideae</taxon>
        <taxon>Artemisiinae</taxon>
        <taxon>Artemisia</taxon>
    </lineage>
</organism>
<dbReference type="AlphaFoldDB" id="A0A2U1NMF2"/>
<name>A0A2U1NMF2_ARTAN</name>
<sequence>MAEKGIVSDDIISPPINNNNNNNSWIYHGIVEDSDDEGGGSLAEEYDTCTCNDRDLFLYGNAKEVIYVVIWKGTEELFSASKSALLWTLGNIAHESTILYLLYVSPVLHFIPTPSKRTIYLIIFSFFLTTPYYF</sequence>
<evidence type="ECO:0000313" key="1">
    <source>
        <dbReference type="EMBL" id="PWA74685.1"/>
    </source>
</evidence>
<gene>
    <name evidence="1" type="ORF">CTI12_AA249970</name>
</gene>
<proteinExistence type="predicted"/>
<dbReference type="EMBL" id="PKPP01002527">
    <property type="protein sequence ID" value="PWA74685.1"/>
    <property type="molecule type" value="Genomic_DNA"/>
</dbReference>
<dbReference type="OrthoDB" id="1654852at2759"/>
<dbReference type="Proteomes" id="UP000245207">
    <property type="component" value="Unassembled WGS sequence"/>
</dbReference>
<protein>
    <submittedName>
        <fullName evidence="1">UspA</fullName>
    </submittedName>
</protein>
<accession>A0A2U1NMF2</accession>
<comment type="caution">
    <text evidence="1">The sequence shown here is derived from an EMBL/GenBank/DDBJ whole genome shotgun (WGS) entry which is preliminary data.</text>
</comment>